<sequence>MTTTAGRFDLTSWDEEVFDDAEGAKLVRVRNTKAFEGGLSGTSAAEILQALAQDGSAAYVGIERVTAAIDRRKGTFVLRHSAVGGADGGGDFRVDVVPGSGTGELAGLRGELAIVRADDGEHTYTLEYELG</sequence>
<dbReference type="InterPro" id="IPR023159">
    <property type="entry name" value="SO1590-like_sf"/>
</dbReference>
<dbReference type="SUPFAM" id="SSF159238">
    <property type="entry name" value="SO1590-like"/>
    <property type="match status" value="1"/>
</dbReference>
<protein>
    <submittedName>
        <fullName evidence="1">DUF3224 domain-containing protein</fullName>
    </submittedName>
</protein>
<comment type="caution">
    <text evidence="1">The sequence shown here is derived from an EMBL/GenBank/DDBJ whole genome shotgun (WGS) entry which is preliminary data.</text>
</comment>
<accession>A0ABW4FK50</accession>
<dbReference type="EMBL" id="JBHUCP010000009">
    <property type="protein sequence ID" value="MFD1530943.1"/>
    <property type="molecule type" value="Genomic_DNA"/>
</dbReference>
<name>A0ABW4FK50_9PSEU</name>
<proteinExistence type="predicted"/>
<evidence type="ECO:0000313" key="1">
    <source>
        <dbReference type="EMBL" id="MFD1530943.1"/>
    </source>
</evidence>
<dbReference type="InterPro" id="IPR021607">
    <property type="entry name" value="DUF3224"/>
</dbReference>
<keyword evidence="2" id="KW-1185">Reference proteome</keyword>
<dbReference type="Pfam" id="PF11528">
    <property type="entry name" value="DUF3224"/>
    <property type="match status" value="1"/>
</dbReference>
<evidence type="ECO:0000313" key="2">
    <source>
        <dbReference type="Proteomes" id="UP001597145"/>
    </source>
</evidence>
<reference evidence="2" key="1">
    <citation type="journal article" date="2019" name="Int. J. Syst. Evol. Microbiol.">
        <title>The Global Catalogue of Microorganisms (GCM) 10K type strain sequencing project: providing services to taxonomists for standard genome sequencing and annotation.</title>
        <authorList>
            <consortium name="The Broad Institute Genomics Platform"/>
            <consortium name="The Broad Institute Genome Sequencing Center for Infectious Disease"/>
            <person name="Wu L."/>
            <person name="Ma J."/>
        </authorList>
    </citation>
    <scope>NUCLEOTIDE SEQUENCE [LARGE SCALE GENOMIC DNA]</scope>
    <source>
        <strain evidence="2">JCM 12165</strain>
    </source>
</reference>
<dbReference type="Proteomes" id="UP001597145">
    <property type="component" value="Unassembled WGS sequence"/>
</dbReference>
<organism evidence="1 2">
    <name type="scientific">Pseudonocardia aurantiaca</name>
    <dbReference type="NCBI Taxonomy" id="75290"/>
    <lineage>
        <taxon>Bacteria</taxon>
        <taxon>Bacillati</taxon>
        <taxon>Actinomycetota</taxon>
        <taxon>Actinomycetes</taxon>
        <taxon>Pseudonocardiales</taxon>
        <taxon>Pseudonocardiaceae</taxon>
        <taxon>Pseudonocardia</taxon>
    </lineage>
</organism>
<dbReference type="Gene3D" id="2.40.350.10">
    <property type="entry name" value="SO1590-like"/>
    <property type="match status" value="1"/>
</dbReference>
<dbReference type="RefSeq" id="WP_343970976.1">
    <property type="nucleotide sequence ID" value="NZ_BAAAJG010000002.1"/>
</dbReference>
<gene>
    <name evidence="1" type="ORF">ACFSCY_15990</name>
</gene>